<dbReference type="GO" id="GO:0004493">
    <property type="term" value="F:methylmalonyl-CoA epimerase activity"/>
    <property type="evidence" value="ECO:0007669"/>
    <property type="project" value="TreeGrafter"/>
</dbReference>
<name>A0A1H4VU62_9MICC</name>
<accession>A0A1H4VU62</accession>
<evidence type="ECO:0000313" key="3">
    <source>
        <dbReference type="EMBL" id="SEC84038.1"/>
    </source>
</evidence>
<reference evidence="3 4" key="1">
    <citation type="submission" date="2016-10" db="EMBL/GenBank/DDBJ databases">
        <authorList>
            <person name="de Groot N.N."/>
        </authorList>
    </citation>
    <scope>NUCLEOTIDE SEQUENCE [LARGE SCALE GENOMIC DNA]</scope>
    <source>
        <strain evidence="3 4">DSM 10495</strain>
    </source>
</reference>
<keyword evidence="1" id="KW-0479">Metal-binding</keyword>
<dbReference type="InterPro" id="IPR029068">
    <property type="entry name" value="Glyas_Bleomycin-R_OHBP_Dase"/>
</dbReference>
<proteinExistence type="predicted"/>
<dbReference type="Pfam" id="PF00903">
    <property type="entry name" value="Glyoxalase"/>
    <property type="match status" value="1"/>
</dbReference>
<dbReference type="PANTHER" id="PTHR43048:SF5">
    <property type="entry name" value="BLR5325 PROTEIN"/>
    <property type="match status" value="1"/>
</dbReference>
<dbReference type="PANTHER" id="PTHR43048">
    <property type="entry name" value="METHYLMALONYL-COA EPIMERASE"/>
    <property type="match status" value="1"/>
</dbReference>
<dbReference type="Gene3D" id="3.10.180.10">
    <property type="entry name" value="2,3-Dihydroxybiphenyl 1,2-Dioxygenase, domain 1"/>
    <property type="match status" value="1"/>
</dbReference>
<sequence length="145" mass="15658">MSTFRLDHVGVTVRDLDGAIAFFEAIGFEVEGRAEVGGPWADRVNGLDGTQVEMAMVRPPGGGEGKLELTRFIAPPAEGESEGRPVNTYGFSHVCYQVDDVRDVVARAEAAGYGLVRELVNYQDVFLLAYLRGPEGLLVEVAEAL</sequence>
<gene>
    <name evidence="3" type="ORF">SAMN04489745_3305</name>
</gene>
<dbReference type="PROSITE" id="PS51819">
    <property type="entry name" value="VOC"/>
    <property type="match status" value="1"/>
</dbReference>
<dbReference type="RefSeq" id="WP_217640479.1">
    <property type="nucleotide sequence ID" value="NZ_FNSN01000004.1"/>
</dbReference>
<dbReference type="EMBL" id="FNSN01000004">
    <property type="protein sequence ID" value="SEC84038.1"/>
    <property type="molecule type" value="Genomic_DNA"/>
</dbReference>
<evidence type="ECO:0000313" key="4">
    <source>
        <dbReference type="Proteomes" id="UP000182652"/>
    </source>
</evidence>
<dbReference type="STRING" id="156980.SAMN04489745_3305"/>
<dbReference type="InterPro" id="IPR004360">
    <property type="entry name" value="Glyas_Fos-R_dOase_dom"/>
</dbReference>
<dbReference type="AlphaFoldDB" id="A0A1H4VU62"/>
<dbReference type="GO" id="GO:0046872">
    <property type="term" value="F:metal ion binding"/>
    <property type="evidence" value="ECO:0007669"/>
    <property type="project" value="UniProtKB-KW"/>
</dbReference>
<keyword evidence="3" id="KW-0223">Dioxygenase</keyword>
<protein>
    <submittedName>
        <fullName evidence="3">Catechol 2,3-dioxygenase</fullName>
    </submittedName>
</protein>
<keyword evidence="4" id="KW-1185">Reference proteome</keyword>
<feature type="domain" description="VOC" evidence="2">
    <location>
        <begin position="5"/>
        <end position="144"/>
    </location>
</feature>
<dbReference type="InterPro" id="IPR051785">
    <property type="entry name" value="MMCE/EMCE_epimerase"/>
</dbReference>
<evidence type="ECO:0000256" key="1">
    <source>
        <dbReference type="ARBA" id="ARBA00022723"/>
    </source>
</evidence>
<dbReference type="Proteomes" id="UP000182652">
    <property type="component" value="Unassembled WGS sequence"/>
</dbReference>
<dbReference type="InterPro" id="IPR037523">
    <property type="entry name" value="VOC_core"/>
</dbReference>
<keyword evidence="3" id="KW-0560">Oxidoreductase</keyword>
<dbReference type="GO" id="GO:0046491">
    <property type="term" value="P:L-methylmalonyl-CoA metabolic process"/>
    <property type="evidence" value="ECO:0007669"/>
    <property type="project" value="TreeGrafter"/>
</dbReference>
<organism evidence="3 4">
    <name type="scientific">Arthrobacter woluwensis</name>
    <dbReference type="NCBI Taxonomy" id="156980"/>
    <lineage>
        <taxon>Bacteria</taxon>
        <taxon>Bacillati</taxon>
        <taxon>Actinomycetota</taxon>
        <taxon>Actinomycetes</taxon>
        <taxon>Micrococcales</taxon>
        <taxon>Micrococcaceae</taxon>
        <taxon>Arthrobacter</taxon>
    </lineage>
</organism>
<dbReference type="SUPFAM" id="SSF54593">
    <property type="entry name" value="Glyoxalase/Bleomycin resistance protein/Dihydroxybiphenyl dioxygenase"/>
    <property type="match status" value="1"/>
</dbReference>
<evidence type="ECO:0000259" key="2">
    <source>
        <dbReference type="PROSITE" id="PS51819"/>
    </source>
</evidence>
<dbReference type="GO" id="GO:0051213">
    <property type="term" value="F:dioxygenase activity"/>
    <property type="evidence" value="ECO:0007669"/>
    <property type="project" value="UniProtKB-KW"/>
</dbReference>